<sequence length="1081" mass="121380">MLAKKTVPEENITKRSYVDKKDGRFVHGVRTYEVDTPDIMALTAEAMWSSNKVCTALYTPYNFVVKNLFKQFSRFANLYFLFITILQVLPQVTLSNGIPTTIFPLFFVLIINAIKDLIEDINRHRADSMQNSSITHELSVKSMSFEETKWEHVRVGSILKIFQGEIIPVDMIVLATSSPIGQCFTMTANLDGETNLKIRWVPPELMLVKDLCCTAPPTDIWALMHGAKIEIEMPNRRLDKFRATIVPRDGDGKISLGISNLLLRGVLLRDTEWVVGITVYTGADTKIQQNSGETPFKSSTLSKLTNRLTFQIVVLQLVLLVIAVCVQNVMWTSPSYLDITSSKSLLDSFYLFLTYMLLFSNFVPISLQVTVDITRFFQALVLQSDRHMMLDDGGITVRSSDLNEDLGAIQHIFTDKTGTLTCNNMEFRKCAIDGISYGSGIKRDSSIISGEAAKHQRNTVSKFLTYLSMPRAVSPRVSNTSTPRLHQTHVNISDKILMEKVKDQQDPRAVDFFTNLAINSSVVPLVNKATNELIYSAISPDEEALVCAAKHFDIVLLAHDTTTVRIRRFGKEIIYDVLHFFEFTSERKKSSMIVREHGTQKLLLLCKGADSVVLPALVQAAPNEESTRNAMKQHLSTYAVEGLRVLCVAQRELPIDVYHSWNTKYQAAKTSSESTDDDLDPIIAEIETNLDLVGITGIEDRLQDGVPDALECFRQARIKVWMLTGDRPDTAVNIGHATKLLSSDMKLIQATSKELDESGKTATDTISELFSSILTSPPAQEVALLLDDSALEIICNQDLLQQELIHACKRCISVLCCRVSPKQKEFIVDLVRRKTGVITLAVGDGANDVPMIQRAHVGIGISGAEGQQAANASDYAIPQFRCLRRLLLVHGRWMNRRMAILTLYMFYKNVLLVLPQFFFGCYCLFSGQSTYYDPLYQLFNVWYTALPILLFSVTDQDVSANMSQSFPTLYSSQEFVSIRLFWIWMGDASFSSLVVLFVHIGAFTYGPMARSGLDEGLWDLGFIMNGIVVLIANLRLALEIKCWYWFTVAGFVFSIFLWFASSYVFSSVVAFGANFYGVVWI</sequence>
<dbReference type="InterPro" id="IPR023298">
    <property type="entry name" value="ATPase_P-typ_TM_dom_sf"/>
</dbReference>
<keyword evidence="3 15" id="KW-0812">Transmembrane</keyword>
<dbReference type="Gene3D" id="3.40.1110.10">
    <property type="entry name" value="Calcium-transporting ATPase, cytoplasmic domain N"/>
    <property type="match status" value="1"/>
</dbReference>
<dbReference type="PANTHER" id="PTHR24092">
    <property type="entry name" value="PROBABLE PHOSPHOLIPID-TRANSPORTING ATPASE"/>
    <property type="match status" value="1"/>
</dbReference>
<feature type="transmembrane region" description="Helical" evidence="15">
    <location>
        <begin position="1043"/>
        <end position="1065"/>
    </location>
</feature>
<feature type="binding site" evidence="14">
    <location>
        <position position="848"/>
    </location>
    <ligand>
        <name>Mg(2+)</name>
        <dbReference type="ChEBI" id="CHEBI:18420"/>
    </ligand>
</feature>
<feature type="transmembrane region" description="Helical" evidence="15">
    <location>
        <begin position="981"/>
        <end position="1005"/>
    </location>
</feature>
<feature type="binding site" evidence="14">
    <location>
        <position position="415"/>
    </location>
    <ligand>
        <name>Mg(2+)</name>
        <dbReference type="ChEBI" id="CHEBI:18420"/>
    </ligand>
</feature>
<feature type="domain" description="P-type ATPase C-terminal" evidence="17">
    <location>
        <begin position="870"/>
        <end position="1078"/>
    </location>
</feature>
<feature type="binding site" evidence="13">
    <location>
        <position position="848"/>
    </location>
    <ligand>
        <name>ATP</name>
        <dbReference type="ChEBI" id="CHEBI:30616"/>
    </ligand>
</feature>
<evidence type="ECO:0000256" key="15">
    <source>
        <dbReference type="RuleBase" id="RU362033"/>
    </source>
</evidence>
<feature type="binding site" evidence="13">
    <location>
        <position position="607"/>
    </location>
    <ligand>
        <name>ATP</name>
        <dbReference type="ChEBI" id="CHEBI:30616"/>
    </ligand>
</feature>
<evidence type="ECO:0000256" key="3">
    <source>
        <dbReference type="ARBA" id="ARBA00022692"/>
    </source>
</evidence>
<dbReference type="SUPFAM" id="SSF81665">
    <property type="entry name" value="Calcium ATPase, transmembrane domain M"/>
    <property type="match status" value="1"/>
</dbReference>
<dbReference type="PRINTS" id="PR00119">
    <property type="entry name" value="CATATPASE"/>
</dbReference>
<dbReference type="Pfam" id="PF16209">
    <property type="entry name" value="PhoLip_ATPase_N"/>
    <property type="match status" value="1"/>
</dbReference>
<dbReference type="SUPFAM" id="SSF81660">
    <property type="entry name" value="Metal cation-transporting ATPase, ATP-binding domain N"/>
    <property type="match status" value="1"/>
</dbReference>
<comment type="similarity">
    <text evidence="2 15">Belongs to the cation transport ATPase (P-type) (TC 3.A.3) family. Type IV subfamily.</text>
</comment>
<feature type="binding site" evidence="13">
    <location>
        <position position="583"/>
    </location>
    <ligand>
        <name>ATP</name>
        <dbReference type="ChEBI" id="CHEBI:30616"/>
    </ligand>
</feature>
<dbReference type="InterPro" id="IPR018303">
    <property type="entry name" value="ATPase_P-typ_P_site"/>
</dbReference>
<dbReference type="InterPro" id="IPR032630">
    <property type="entry name" value="P_typ_ATPase_c"/>
</dbReference>
<keyword evidence="19" id="KW-1185">Reference proteome</keyword>
<feature type="transmembrane region" description="Helical" evidence="15">
    <location>
        <begin position="934"/>
        <end position="953"/>
    </location>
</feature>
<dbReference type="FunFam" id="3.40.50.1000:FF:000084">
    <property type="entry name" value="Phospholipid-transporting ATPase"/>
    <property type="match status" value="1"/>
</dbReference>
<reference evidence="18 19" key="1">
    <citation type="journal article" date="2014" name="Genome Biol. Evol.">
        <title>The secreted proteins of Achlya hypogyna and Thraustotheca clavata identify the ancestral oomycete secretome and reveal gene acquisitions by horizontal gene transfer.</title>
        <authorList>
            <person name="Misner I."/>
            <person name="Blouin N."/>
            <person name="Leonard G."/>
            <person name="Richards T.A."/>
            <person name="Lane C.E."/>
        </authorList>
    </citation>
    <scope>NUCLEOTIDE SEQUENCE [LARGE SCALE GENOMIC DNA]</scope>
    <source>
        <strain evidence="18 19">ATCC 34112</strain>
    </source>
</reference>
<feature type="binding site" evidence="13">
    <location>
        <position position="725"/>
    </location>
    <ligand>
        <name>ATP</name>
        <dbReference type="ChEBI" id="CHEBI:30616"/>
    </ligand>
</feature>
<dbReference type="InterPro" id="IPR006539">
    <property type="entry name" value="P-type_ATPase_IV"/>
</dbReference>
<evidence type="ECO:0000313" key="18">
    <source>
        <dbReference type="EMBL" id="OQS06662.1"/>
    </source>
</evidence>
<feature type="binding site" evidence="13">
    <location>
        <position position="417"/>
    </location>
    <ligand>
        <name>ATP</name>
        <dbReference type="ChEBI" id="CHEBI:30616"/>
    </ligand>
</feature>
<evidence type="ECO:0000259" key="16">
    <source>
        <dbReference type="Pfam" id="PF16209"/>
    </source>
</evidence>
<feature type="binding site" evidence="13">
    <location>
        <position position="416"/>
    </location>
    <ligand>
        <name>ATP</name>
        <dbReference type="ChEBI" id="CHEBI:30616"/>
    </ligand>
</feature>
<comment type="catalytic activity">
    <reaction evidence="11 15">
        <text>ATP + H2O + phospholipidSide 1 = ADP + phosphate + phospholipidSide 2.</text>
        <dbReference type="EC" id="7.6.2.1"/>
    </reaction>
</comment>
<evidence type="ECO:0000256" key="5">
    <source>
        <dbReference type="ARBA" id="ARBA00022741"/>
    </source>
</evidence>
<evidence type="ECO:0000256" key="9">
    <source>
        <dbReference type="ARBA" id="ARBA00022989"/>
    </source>
</evidence>
<dbReference type="InterPro" id="IPR044492">
    <property type="entry name" value="P_typ_ATPase_HD_dom"/>
</dbReference>
<comment type="cofactor">
    <cofactor evidence="14">
        <name>Mg(2+)</name>
        <dbReference type="ChEBI" id="CHEBI:18420"/>
    </cofactor>
</comment>
<keyword evidence="10 15" id="KW-0472">Membrane</keyword>
<dbReference type="PROSITE" id="PS00154">
    <property type="entry name" value="ATPASE_E1_E2"/>
    <property type="match status" value="1"/>
</dbReference>
<evidence type="ECO:0000313" key="19">
    <source>
        <dbReference type="Proteomes" id="UP000243217"/>
    </source>
</evidence>
<evidence type="ECO:0000256" key="1">
    <source>
        <dbReference type="ARBA" id="ARBA00004141"/>
    </source>
</evidence>
<keyword evidence="5 13" id="KW-0547">Nucleotide-binding</keyword>
<feature type="binding site" evidence="13">
    <location>
        <position position="818"/>
    </location>
    <ligand>
        <name>ATP</name>
        <dbReference type="ChEBI" id="CHEBI:30616"/>
    </ligand>
</feature>
<feature type="active site" description="4-aspartylphosphate intermediate" evidence="12">
    <location>
        <position position="415"/>
    </location>
</feature>
<keyword evidence="6 13" id="KW-0067">ATP-binding</keyword>
<proteinExistence type="inferred from homology"/>
<dbReference type="InterPro" id="IPR032631">
    <property type="entry name" value="P-type_ATPase_N"/>
</dbReference>
<dbReference type="GO" id="GO:0140326">
    <property type="term" value="F:ATPase-coupled intramembrane lipid transporter activity"/>
    <property type="evidence" value="ECO:0007669"/>
    <property type="project" value="UniProtKB-EC"/>
</dbReference>
<evidence type="ECO:0000256" key="6">
    <source>
        <dbReference type="ARBA" id="ARBA00022840"/>
    </source>
</evidence>
<dbReference type="GO" id="GO:0045332">
    <property type="term" value="P:phospholipid translocation"/>
    <property type="evidence" value="ECO:0007669"/>
    <property type="project" value="TreeGrafter"/>
</dbReference>
<feature type="transmembrane region" description="Helical" evidence="15">
    <location>
        <begin position="98"/>
        <end position="118"/>
    </location>
</feature>
<dbReference type="STRING" id="74557.A0A1W0A8N7"/>
<feature type="binding site" evidence="14">
    <location>
        <position position="417"/>
    </location>
    <ligand>
        <name>Mg(2+)</name>
        <dbReference type="ChEBI" id="CHEBI:18420"/>
    </ligand>
</feature>
<feature type="binding site" evidence="14">
    <location>
        <position position="844"/>
    </location>
    <ligand>
        <name>Mg(2+)</name>
        <dbReference type="ChEBI" id="CHEBI:18420"/>
    </ligand>
</feature>
<evidence type="ECO:0000256" key="13">
    <source>
        <dbReference type="PIRSR" id="PIRSR606539-2"/>
    </source>
</evidence>
<dbReference type="GO" id="GO:0000287">
    <property type="term" value="F:magnesium ion binding"/>
    <property type="evidence" value="ECO:0007669"/>
    <property type="project" value="UniProtKB-UniRule"/>
</dbReference>
<feature type="binding site" evidence="13">
    <location>
        <position position="542"/>
    </location>
    <ligand>
        <name>ATP</name>
        <dbReference type="ChEBI" id="CHEBI:30616"/>
    </ligand>
</feature>
<evidence type="ECO:0000256" key="11">
    <source>
        <dbReference type="ARBA" id="ARBA00034036"/>
    </source>
</evidence>
<feature type="non-terminal residue" evidence="18">
    <location>
        <position position="1081"/>
    </location>
</feature>
<dbReference type="Gene3D" id="3.40.50.1000">
    <property type="entry name" value="HAD superfamily/HAD-like"/>
    <property type="match status" value="1"/>
</dbReference>
<dbReference type="GO" id="GO:0005524">
    <property type="term" value="F:ATP binding"/>
    <property type="evidence" value="ECO:0007669"/>
    <property type="project" value="UniProtKB-UniRule"/>
</dbReference>
<dbReference type="Pfam" id="PF16212">
    <property type="entry name" value="PhoLip_ATPase_C"/>
    <property type="match status" value="1"/>
</dbReference>
<dbReference type="InterPro" id="IPR023214">
    <property type="entry name" value="HAD_sf"/>
</dbReference>
<dbReference type="InterPro" id="IPR023299">
    <property type="entry name" value="ATPase_P-typ_cyto_dom_N"/>
</dbReference>
<feature type="domain" description="P-type ATPase N-terminal" evidence="16">
    <location>
        <begin position="47"/>
        <end position="98"/>
    </location>
</feature>
<dbReference type="EMBL" id="JNBS01000317">
    <property type="protein sequence ID" value="OQS06662.1"/>
    <property type="molecule type" value="Genomic_DNA"/>
</dbReference>
<feature type="binding site" evidence="13">
    <location>
        <position position="847"/>
    </location>
    <ligand>
        <name>ATP</name>
        <dbReference type="ChEBI" id="CHEBI:30616"/>
    </ligand>
</feature>
<dbReference type="SUPFAM" id="SSF56784">
    <property type="entry name" value="HAD-like"/>
    <property type="match status" value="1"/>
</dbReference>
<dbReference type="SFLD" id="SFLDF00027">
    <property type="entry name" value="p-type_atpase"/>
    <property type="match status" value="1"/>
</dbReference>
<comment type="subcellular location">
    <subcellularLocation>
        <location evidence="1 15">Membrane</location>
        <topology evidence="1 15">Multi-pass membrane protein</topology>
    </subcellularLocation>
</comment>
<feature type="binding site" evidence="13">
    <location>
        <position position="824"/>
    </location>
    <ligand>
        <name>ATP</name>
        <dbReference type="ChEBI" id="CHEBI:30616"/>
    </ligand>
</feature>
<evidence type="ECO:0000256" key="4">
    <source>
        <dbReference type="ARBA" id="ARBA00022723"/>
    </source>
</evidence>
<evidence type="ECO:0000256" key="2">
    <source>
        <dbReference type="ARBA" id="ARBA00008109"/>
    </source>
</evidence>
<keyword evidence="8 15" id="KW-1278">Translocase</keyword>
<gene>
    <name evidence="18" type="ORF">THRCLA_01288</name>
</gene>
<evidence type="ECO:0000259" key="17">
    <source>
        <dbReference type="Pfam" id="PF16212"/>
    </source>
</evidence>
<evidence type="ECO:0000256" key="14">
    <source>
        <dbReference type="PIRSR" id="PIRSR606539-3"/>
    </source>
</evidence>
<accession>A0A1W0A8N7</accession>
<evidence type="ECO:0000256" key="12">
    <source>
        <dbReference type="PIRSR" id="PIRSR606539-1"/>
    </source>
</evidence>
<dbReference type="InterPro" id="IPR036412">
    <property type="entry name" value="HAD-like_sf"/>
</dbReference>
<dbReference type="InterPro" id="IPR001757">
    <property type="entry name" value="P_typ_ATPase"/>
</dbReference>
<keyword evidence="7 14" id="KW-0460">Magnesium</keyword>
<dbReference type="SFLD" id="SFLDG00002">
    <property type="entry name" value="C1.7:_P-type_atpase_like"/>
    <property type="match status" value="1"/>
</dbReference>
<organism evidence="18 19">
    <name type="scientific">Thraustotheca clavata</name>
    <dbReference type="NCBI Taxonomy" id="74557"/>
    <lineage>
        <taxon>Eukaryota</taxon>
        <taxon>Sar</taxon>
        <taxon>Stramenopiles</taxon>
        <taxon>Oomycota</taxon>
        <taxon>Saprolegniomycetes</taxon>
        <taxon>Saprolegniales</taxon>
        <taxon>Achlyaceae</taxon>
        <taxon>Thraustotheca</taxon>
    </lineage>
</organism>
<feature type="transmembrane region" description="Helical" evidence="15">
    <location>
        <begin position="1017"/>
        <end position="1036"/>
    </location>
</feature>
<dbReference type="SFLD" id="SFLDS00003">
    <property type="entry name" value="Haloacid_Dehalogenase"/>
    <property type="match status" value="1"/>
</dbReference>
<name>A0A1W0A8N7_9STRA</name>
<dbReference type="AlphaFoldDB" id="A0A1W0A8N7"/>
<feature type="binding site" evidence="13">
    <location>
        <position position="415"/>
    </location>
    <ligand>
        <name>ATP</name>
        <dbReference type="ChEBI" id="CHEBI:30616"/>
    </ligand>
</feature>
<feature type="transmembrane region" description="Helical" evidence="15">
    <location>
        <begin position="349"/>
        <end position="367"/>
    </location>
</feature>
<feature type="binding site" evidence="13">
    <location>
        <position position="644"/>
    </location>
    <ligand>
        <name>ATP</name>
        <dbReference type="ChEBI" id="CHEBI:30616"/>
    </ligand>
</feature>
<keyword evidence="9 15" id="KW-1133">Transmembrane helix</keyword>
<dbReference type="GO" id="GO:0005886">
    <property type="term" value="C:plasma membrane"/>
    <property type="evidence" value="ECO:0007669"/>
    <property type="project" value="TreeGrafter"/>
</dbReference>
<dbReference type="NCBIfam" id="TIGR01494">
    <property type="entry name" value="ATPase_P-type"/>
    <property type="match status" value="1"/>
</dbReference>
<dbReference type="SUPFAM" id="SSF81653">
    <property type="entry name" value="Calcium ATPase, transduction domain A"/>
    <property type="match status" value="1"/>
</dbReference>
<dbReference type="InterPro" id="IPR008250">
    <property type="entry name" value="ATPase_P-typ_transduc_dom_A_sf"/>
</dbReference>
<feature type="binding site" evidence="13">
    <location>
        <position position="724"/>
    </location>
    <ligand>
        <name>ATP</name>
        <dbReference type="ChEBI" id="CHEBI:30616"/>
    </ligand>
</feature>
<evidence type="ECO:0000256" key="8">
    <source>
        <dbReference type="ARBA" id="ARBA00022967"/>
    </source>
</evidence>
<keyword evidence="4 14" id="KW-0479">Metal-binding</keyword>
<dbReference type="PANTHER" id="PTHR24092:SF150">
    <property type="entry name" value="PHOSPHOLIPID-TRANSPORTING ATPASE"/>
    <property type="match status" value="1"/>
</dbReference>
<feature type="binding site" evidence="13">
    <location>
        <position position="726"/>
    </location>
    <ligand>
        <name>ATP</name>
        <dbReference type="ChEBI" id="CHEBI:30616"/>
    </ligand>
</feature>
<dbReference type="EC" id="7.6.2.1" evidence="15"/>
<feature type="transmembrane region" description="Helical" evidence="15">
    <location>
        <begin position="906"/>
        <end position="928"/>
    </location>
</feature>
<dbReference type="NCBIfam" id="TIGR01652">
    <property type="entry name" value="ATPase-Plipid"/>
    <property type="match status" value="1"/>
</dbReference>
<feature type="transmembrane region" description="Helical" evidence="15">
    <location>
        <begin position="75"/>
        <end position="92"/>
    </location>
</feature>
<dbReference type="Gene3D" id="2.70.150.10">
    <property type="entry name" value="Calcium-transporting ATPase, cytoplasmic transduction domain A"/>
    <property type="match status" value="1"/>
</dbReference>
<feature type="transmembrane region" description="Helical" evidence="15">
    <location>
        <begin position="308"/>
        <end position="329"/>
    </location>
</feature>
<protein>
    <recommendedName>
        <fullName evidence="15">Phospholipid-transporting ATPase</fullName>
        <ecNumber evidence="15">7.6.2.1</ecNumber>
    </recommendedName>
</protein>
<comment type="caution">
    <text evidence="18">The sequence shown here is derived from an EMBL/GenBank/DDBJ whole genome shotgun (WGS) entry which is preliminary data.</text>
</comment>
<dbReference type="Proteomes" id="UP000243217">
    <property type="component" value="Unassembled WGS sequence"/>
</dbReference>
<dbReference type="OrthoDB" id="377733at2759"/>
<evidence type="ECO:0000256" key="10">
    <source>
        <dbReference type="ARBA" id="ARBA00023136"/>
    </source>
</evidence>
<dbReference type="GO" id="GO:0016887">
    <property type="term" value="F:ATP hydrolysis activity"/>
    <property type="evidence" value="ECO:0007669"/>
    <property type="project" value="InterPro"/>
</dbReference>
<evidence type="ECO:0000256" key="7">
    <source>
        <dbReference type="ARBA" id="ARBA00022842"/>
    </source>
</evidence>
<dbReference type="Pfam" id="PF13246">
    <property type="entry name" value="Cation_ATPase"/>
    <property type="match status" value="1"/>
</dbReference>